<name>A0ABS7EY40_9PROT</name>
<dbReference type="Gene3D" id="3.40.50.2300">
    <property type="match status" value="1"/>
</dbReference>
<dbReference type="PANTHER" id="PTHR44591">
    <property type="entry name" value="STRESS RESPONSE REGULATOR PROTEIN 1"/>
    <property type="match status" value="1"/>
</dbReference>
<dbReference type="SUPFAM" id="SSF52172">
    <property type="entry name" value="CheY-like"/>
    <property type="match status" value="1"/>
</dbReference>
<evidence type="ECO:0000313" key="4">
    <source>
        <dbReference type="EMBL" id="MBW8268193.1"/>
    </source>
</evidence>
<protein>
    <submittedName>
        <fullName evidence="4">Response regulator</fullName>
    </submittedName>
</protein>
<dbReference type="CDD" id="cd00156">
    <property type="entry name" value="REC"/>
    <property type="match status" value="1"/>
</dbReference>
<keyword evidence="1" id="KW-0597">Phosphoprotein</keyword>
<comment type="caution">
    <text evidence="4">The sequence shown here is derived from an EMBL/GenBank/DDBJ whole genome shotgun (WGS) entry which is preliminary data.</text>
</comment>
<proteinExistence type="predicted"/>
<comment type="caution">
    <text evidence="2">Lacks conserved residue(s) required for the propagation of feature annotation.</text>
</comment>
<feature type="domain" description="Response regulatory" evidence="3">
    <location>
        <begin position="2"/>
        <end position="116"/>
    </location>
</feature>
<dbReference type="RefSeq" id="WP_220115694.1">
    <property type="nucleotide sequence ID" value="NZ_JAHZUY010000002.1"/>
</dbReference>
<evidence type="ECO:0000256" key="2">
    <source>
        <dbReference type="PROSITE-ProRule" id="PRU00169"/>
    </source>
</evidence>
<evidence type="ECO:0000313" key="5">
    <source>
        <dbReference type="Proteomes" id="UP001519924"/>
    </source>
</evidence>
<dbReference type="Pfam" id="PF00072">
    <property type="entry name" value="Response_reg"/>
    <property type="match status" value="1"/>
</dbReference>
<evidence type="ECO:0000259" key="3">
    <source>
        <dbReference type="PROSITE" id="PS50110"/>
    </source>
</evidence>
<dbReference type="PANTHER" id="PTHR44591:SF3">
    <property type="entry name" value="RESPONSE REGULATORY DOMAIN-CONTAINING PROTEIN"/>
    <property type="match status" value="1"/>
</dbReference>
<dbReference type="PROSITE" id="PS50110">
    <property type="entry name" value="RESPONSE_REGULATORY"/>
    <property type="match status" value="1"/>
</dbReference>
<dbReference type="InterPro" id="IPR050595">
    <property type="entry name" value="Bact_response_regulator"/>
</dbReference>
<organism evidence="4 5">
    <name type="scientific">Caldovatus aquaticus</name>
    <dbReference type="NCBI Taxonomy" id="2865671"/>
    <lineage>
        <taxon>Bacteria</taxon>
        <taxon>Pseudomonadati</taxon>
        <taxon>Pseudomonadota</taxon>
        <taxon>Alphaproteobacteria</taxon>
        <taxon>Acetobacterales</taxon>
        <taxon>Roseomonadaceae</taxon>
        <taxon>Caldovatus</taxon>
    </lineage>
</organism>
<dbReference type="InterPro" id="IPR001789">
    <property type="entry name" value="Sig_transdc_resp-reg_receiver"/>
</dbReference>
<dbReference type="SMART" id="SM00448">
    <property type="entry name" value="REC"/>
    <property type="match status" value="1"/>
</dbReference>
<gene>
    <name evidence="4" type="ORF">K1J50_01695</name>
</gene>
<sequence>MDVLLVEPDAPLRDALAQALREARLRAVAVDSGEEALAVAREQAPPRVLVTAIALGAGMDGSELVRRLRGRWPGMAAVLTGERGGQLRGRVLGRTDRFLARPVTADALLAVLRGLTGAGLRPLS</sequence>
<accession>A0ABS7EY40</accession>
<reference evidence="4 5" key="1">
    <citation type="submission" date="2021-08" db="EMBL/GenBank/DDBJ databases">
        <title>Caldovatus sediminis gen. nov., sp. nov., a moderately thermophilic bacterium isolated from a hot spring.</title>
        <authorList>
            <person name="Hu C.-J."/>
            <person name="Li W.-J."/>
            <person name="Xian W.-D."/>
        </authorList>
    </citation>
    <scope>NUCLEOTIDE SEQUENCE [LARGE SCALE GENOMIC DNA]</scope>
    <source>
        <strain evidence="4 5">SYSU G05006</strain>
    </source>
</reference>
<dbReference type="Proteomes" id="UP001519924">
    <property type="component" value="Unassembled WGS sequence"/>
</dbReference>
<dbReference type="InterPro" id="IPR011006">
    <property type="entry name" value="CheY-like_superfamily"/>
</dbReference>
<keyword evidence="5" id="KW-1185">Reference proteome</keyword>
<evidence type="ECO:0000256" key="1">
    <source>
        <dbReference type="ARBA" id="ARBA00022553"/>
    </source>
</evidence>
<dbReference type="EMBL" id="JAHZUY010000002">
    <property type="protein sequence ID" value="MBW8268193.1"/>
    <property type="molecule type" value="Genomic_DNA"/>
</dbReference>